<evidence type="ECO:0000256" key="2">
    <source>
        <dbReference type="ARBA" id="ARBA00021310"/>
    </source>
</evidence>
<dbReference type="GO" id="GO:0006302">
    <property type="term" value="P:double-strand break repair"/>
    <property type="evidence" value="ECO:0007669"/>
    <property type="project" value="TreeGrafter"/>
</dbReference>
<dbReference type="Pfam" id="PF02565">
    <property type="entry name" value="RecO_C"/>
    <property type="match status" value="1"/>
</dbReference>
<dbReference type="InterPro" id="IPR042242">
    <property type="entry name" value="RecO_C"/>
</dbReference>
<dbReference type="NCBIfam" id="TIGR00613">
    <property type="entry name" value="reco"/>
    <property type="match status" value="1"/>
</dbReference>
<dbReference type="SUPFAM" id="SSF57863">
    <property type="entry name" value="ArfGap/RecO-like zinc finger"/>
    <property type="match status" value="1"/>
</dbReference>
<dbReference type="SUPFAM" id="SSF50249">
    <property type="entry name" value="Nucleic acid-binding proteins"/>
    <property type="match status" value="1"/>
</dbReference>
<comment type="caution">
    <text evidence="9">The sequence shown here is derived from an EMBL/GenBank/DDBJ whole genome shotgun (WGS) entry which is preliminary data.</text>
</comment>
<evidence type="ECO:0000256" key="5">
    <source>
        <dbReference type="ARBA" id="ARBA00023204"/>
    </source>
</evidence>
<dbReference type="Gene3D" id="1.20.1440.120">
    <property type="entry name" value="Recombination protein O, C-terminal domain"/>
    <property type="match status" value="1"/>
</dbReference>
<dbReference type="GO" id="GO:0043590">
    <property type="term" value="C:bacterial nucleoid"/>
    <property type="evidence" value="ECO:0007669"/>
    <property type="project" value="TreeGrafter"/>
</dbReference>
<comment type="similarity">
    <text evidence="1 7">Belongs to the RecO family.</text>
</comment>
<dbReference type="InterPro" id="IPR003717">
    <property type="entry name" value="RecO"/>
</dbReference>
<sequence length="266" mass="30523">MKAIVLSRRSHREYDEIISLYTYDNGRVEVLAKGNKKIVSKQSPFLEPFSIIECAIIPGREIDHLAKTQSVEYFPRIRQDEFKSRAGIWAATLTRALTPEHVPDKHIFFALKNWLEFLEKIDNASPIILDAFAIVLMRLLGFIPQLEECVICHKEFKIIAHDFLANENKLEPGIYYAGGGLVCGQCRLLKQNIGEEIAVLGLQELSALSLLVKGDWRLIVDFEIEKSESIRLHEVVYKFVLYHSEVPLRNWGFLFTMSELASRMVT</sequence>
<dbReference type="InterPro" id="IPR012340">
    <property type="entry name" value="NA-bd_OB-fold"/>
</dbReference>
<feature type="domain" description="DNA replication/recombination mediator RecO N-terminal" evidence="8">
    <location>
        <begin position="2"/>
        <end position="74"/>
    </location>
</feature>
<proteinExistence type="inferred from homology"/>
<organism evidence="9 10">
    <name type="scientific">Candidatus Magasanikbacteria bacterium RIFCSPLOWO2_01_FULL_40_15</name>
    <dbReference type="NCBI Taxonomy" id="1798686"/>
    <lineage>
        <taxon>Bacteria</taxon>
        <taxon>Candidatus Magasanikiibacteriota</taxon>
    </lineage>
</organism>
<gene>
    <name evidence="7" type="primary">recO</name>
    <name evidence="9" type="ORF">A2983_03375</name>
</gene>
<evidence type="ECO:0000256" key="1">
    <source>
        <dbReference type="ARBA" id="ARBA00007452"/>
    </source>
</evidence>
<evidence type="ECO:0000256" key="4">
    <source>
        <dbReference type="ARBA" id="ARBA00023172"/>
    </source>
</evidence>
<evidence type="ECO:0000256" key="7">
    <source>
        <dbReference type="HAMAP-Rule" id="MF_00201"/>
    </source>
</evidence>
<evidence type="ECO:0000256" key="6">
    <source>
        <dbReference type="ARBA" id="ARBA00033409"/>
    </source>
</evidence>
<evidence type="ECO:0000256" key="3">
    <source>
        <dbReference type="ARBA" id="ARBA00022763"/>
    </source>
</evidence>
<dbReference type="PANTHER" id="PTHR33991:SF1">
    <property type="entry name" value="DNA REPAIR PROTEIN RECO"/>
    <property type="match status" value="1"/>
</dbReference>
<evidence type="ECO:0000259" key="8">
    <source>
        <dbReference type="Pfam" id="PF11967"/>
    </source>
</evidence>
<name>A0A1F6N270_9BACT</name>
<dbReference type="AlphaFoldDB" id="A0A1F6N270"/>
<protein>
    <recommendedName>
        <fullName evidence="2 7">DNA repair protein RecO</fullName>
    </recommendedName>
    <alternativeName>
        <fullName evidence="6 7">Recombination protein O</fullName>
    </alternativeName>
</protein>
<dbReference type="EMBL" id="MFQH01000017">
    <property type="protein sequence ID" value="OGH78096.1"/>
    <property type="molecule type" value="Genomic_DNA"/>
</dbReference>
<dbReference type="InterPro" id="IPR037278">
    <property type="entry name" value="ARFGAP/RecO"/>
</dbReference>
<evidence type="ECO:0000313" key="9">
    <source>
        <dbReference type="EMBL" id="OGH78096.1"/>
    </source>
</evidence>
<dbReference type="Pfam" id="PF11967">
    <property type="entry name" value="RecO_N"/>
    <property type="match status" value="1"/>
</dbReference>
<evidence type="ECO:0000313" key="10">
    <source>
        <dbReference type="Proteomes" id="UP000177040"/>
    </source>
</evidence>
<dbReference type="GO" id="GO:0006310">
    <property type="term" value="P:DNA recombination"/>
    <property type="evidence" value="ECO:0007669"/>
    <property type="project" value="UniProtKB-UniRule"/>
</dbReference>
<keyword evidence="5 7" id="KW-0234">DNA repair</keyword>
<dbReference type="PANTHER" id="PTHR33991">
    <property type="entry name" value="DNA REPAIR PROTEIN RECO"/>
    <property type="match status" value="1"/>
</dbReference>
<keyword evidence="3 7" id="KW-0227">DNA damage</keyword>
<reference evidence="9 10" key="1">
    <citation type="journal article" date="2016" name="Nat. Commun.">
        <title>Thousands of microbial genomes shed light on interconnected biogeochemical processes in an aquifer system.</title>
        <authorList>
            <person name="Anantharaman K."/>
            <person name="Brown C.T."/>
            <person name="Hug L.A."/>
            <person name="Sharon I."/>
            <person name="Castelle C.J."/>
            <person name="Probst A.J."/>
            <person name="Thomas B.C."/>
            <person name="Singh A."/>
            <person name="Wilkins M.J."/>
            <person name="Karaoz U."/>
            <person name="Brodie E.L."/>
            <person name="Williams K.H."/>
            <person name="Hubbard S.S."/>
            <person name="Banfield J.F."/>
        </authorList>
    </citation>
    <scope>NUCLEOTIDE SEQUENCE [LARGE SCALE GENOMIC DNA]</scope>
</reference>
<dbReference type="HAMAP" id="MF_00201">
    <property type="entry name" value="RecO"/>
    <property type="match status" value="1"/>
</dbReference>
<comment type="function">
    <text evidence="7">Involved in DNA repair and RecF pathway recombination.</text>
</comment>
<dbReference type="Gene3D" id="2.40.50.140">
    <property type="entry name" value="Nucleic acid-binding proteins"/>
    <property type="match status" value="1"/>
</dbReference>
<dbReference type="InterPro" id="IPR022572">
    <property type="entry name" value="DNA_rep/recomb_RecO_N"/>
</dbReference>
<keyword evidence="4 7" id="KW-0233">DNA recombination</keyword>
<dbReference type="Proteomes" id="UP000177040">
    <property type="component" value="Unassembled WGS sequence"/>
</dbReference>
<accession>A0A1F6N270</accession>